<reference evidence="1" key="2">
    <citation type="journal article" date="2015" name="Fish Shellfish Immunol.">
        <title>Early steps in the European eel (Anguilla anguilla)-Vibrio vulnificus interaction in the gills: Role of the RtxA13 toxin.</title>
        <authorList>
            <person name="Callol A."/>
            <person name="Pajuelo D."/>
            <person name="Ebbesson L."/>
            <person name="Teles M."/>
            <person name="MacKenzie S."/>
            <person name="Amaro C."/>
        </authorList>
    </citation>
    <scope>NUCLEOTIDE SEQUENCE</scope>
</reference>
<proteinExistence type="predicted"/>
<protein>
    <submittedName>
        <fullName evidence="1">Uncharacterized protein</fullName>
    </submittedName>
</protein>
<reference evidence="1" key="1">
    <citation type="submission" date="2014-11" db="EMBL/GenBank/DDBJ databases">
        <authorList>
            <person name="Amaro Gonzalez C."/>
        </authorList>
    </citation>
    <scope>NUCLEOTIDE SEQUENCE</scope>
</reference>
<name>A0A0E9PLJ4_ANGAN</name>
<sequence length="46" mass="5351">MRQSMLKRCSRNDVTKNNICKYATTFETDHTRVPLTCVAEKVKVPH</sequence>
<dbReference type="AlphaFoldDB" id="A0A0E9PLJ4"/>
<dbReference type="EMBL" id="GBXM01103405">
    <property type="protein sequence ID" value="JAH05172.1"/>
    <property type="molecule type" value="Transcribed_RNA"/>
</dbReference>
<evidence type="ECO:0000313" key="1">
    <source>
        <dbReference type="EMBL" id="JAH05172.1"/>
    </source>
</evidence>
<organism evidence="1">
    <name type="scientific">Anguilla anguilla</name>
    <name type="common">European freshwater eel</name>
    <name type="synonym">Muraena anguilla</name>
    <dbReference type="NCBI Taxonomy" id="7936"/>
    <lineage>
        <taxon>Eukaryota</taxon>
        <taxon>Metazoa</taxon>
        <taxon>Chordata</taxon>
        <taxon>Craniata</taxon>
        <taxon>Vertebrata</taxon>
        <taxon>Euteleostomi</taxon>
        <taxon>Actinopterygii</taxon>
        <taxon>Neopterygii</taxon>
        <taxon>Teleostei</taxon>
        <taxon>Anguilliformes</taxon>
        <taxon>Anguillidae</taxon>
        <taxon>Anguilla</taxon>
    </lineage>
</organism>
<accession>A0A0E9PLJ4</accession>